<protein>
    <submittedName>
        <fullName evidence="5">Uncharacterized protein</fullName>
    </submittedName>
</protein>
<dbReference type="SMR" id="A0A7R8UQ29"/>
<dbReference type="Proteomes" id="UP000594454">
    <property type="component" value="Chromosome 3"/>
</dbReference>
<dbReference type="GO" id="GO:0006749">
    <property type="term" value="P:glutathione metabolic process"/>
    <property type="evidence" value="ECO:0007669"/>
    <property type="project" value="TreeGrafter"/>
</dbReference>
<dbReference type="Pfam" id="PF02798">
    <property type="entry name" value="GST_N"/>
    <property type="match status" value="1"/>
</dbReference>
<feature type="domain" description="GST C-terminal" evidence="4">
    <location>
        <begin position="86"/>
        <end position="208"/>
    </location>
</feature>
<dbReference type="CDD" id="cd03045">
    <property type="entry name" value="GST_N_Delta_Epsilon"/>
    <property type="match status" value="1"/>
</dbReference>
<dbReference type="FunCoup" id="A0A7R8UQ29">
    <property type="interactions" value="580"/>
</dbReference>
<dbReference type="PROSITE" id="PS50404">
    <property type="entry name" value="GST_NTER"/>
    <property type="match status" value="1"/>
</dbReference>
<dbReference type="AlphaFoldDB" id="A0A7R8UQ29"/>
<dbReference type="CDD" id="cd03177">
    <property type="entry name" value="GST_C_Delta_Epsilon"/>
    <property type="match status" value="1"/>
</dbReference>
<dbReference type="InParanoid" id="A0A7R8UQ29"/>
<dbReference type="Gene3D" id="3.40.30.10">
    <property type="entry name" value="Glutaredoxin"/>
    <property type="match status" value="1"/>
</dbReference>
<comment type="subunit">
    <text evidence="1">Homodimer.</text>
</comment>
<evidence type="ECO:0000313" key="6">
    <source>
        <dbReference type="Proteomes" id="UP000594454"/>
    </source>
</evidence>
<evidence type="ECO:0000259" key="4">
    <source>
        <dbReference type="PROSITE" id="PS50405"/>
    </source>
</evidence>
<keyword evidence="6" id="KW-1185">Reference proteome</keyword>
<dbReference type="FunFam" id="1.20.1050.10:FF:000007">
    <property type="entry name" value="Glutathione S-transferase 1-1"/>
    <property type="match status" value="1"/>
</dbReference>
<accession>A0A7R8UQ29</accession>
<evidence type="ECO:0000259" key="3">
    <source>
        <dbReference type="PROSITE" id="PS50404"/>
    </source>
</evidence>
<dbReference type="Pfam" id="PF00043">
    <property type="entry name" value="GST_C"/>
    <property type="match status" value="1"/>
</dbReference>
<comment type="similarity">
    <text evidence="2">Belongs to the GST superfamily.</text>
</comment>
<dbReference type="InterPro" id="IPR036282">
    <property type="entry name" value="Glutathione-S-Trfase_C_sf"/>
</dbReference>
<dbReference type="InterPro" id="IPR004045">
    <property type="entry name" value="Glutathione_S-Trfase_N"/>
</dbReference>
<dbReference type="GO" id="GO:0004364">
    <property type="term" value="F:glutathione transferase activity"/>
    <property type="evidence" value="ECO:0007669"/>
    <property type="project" value="TreeGrafter"/>
</dbReference>
<evidence type="ECO:0000256" key="1">
    <source>
        <dbReference type="ARBA" id="ARBA00011738"/>
    </source>
</evidence>
<dbReference type="InterPro" id="IPR040079">
    <property type="entry name" value="Glutathione_S-Trfase"/>
</dbReference>
<reference evidence="5 6" key="1">
    <citation type="submission" date="2020-11" db="EMBL/GenBank/DDBJ databases">
        <authorList>
            <person name="Wallbank WR R."/>
            <person name="Pardo Diaz C."/>
            <person name="Kozak K."/>
            <person name="Martin S."/>
            <person name="Jiggins C."/>
            <person name="Moest M."/>
            <person name="Warren A I."/>
            <person name="Generalovic N T."/>
            <person name="Byers J.R.P. K."/>
            <person name="Montejo-Kovacevich G."/>
            <person name="Yen C E."/>
        </authorList>
    </citation>
    <scope>NUCLEOTIDE SEQUENCE [LARGE SCALE GENOMIC DNA]</scope>
</reference>
<dbReference type="InterPro" id="IPR004046">
    <property type="entry name" value="GST_C"/>
</dbReference>
<dbReference type="SUPFAM" id="SSF52833">
    <property type="entry name" value="Thioredoxin-like"/>
    <property type="match status" value="1"/>
</dbReference>
<dbReference type="FunFam" id="3.40.30.10:FF:000034">
    <property type="entry name" value="glutathione S-transferase 1"/>
    <property type="match status" value="1"/>
</dbReference>
<proteinExistence type="inferred from homology"/>
<dbReference type="SFLD" id="SFLDS00019">
    <property type="entry name" value="Glutathione_Transferase_(cytos"/>
    <property type="match status" value="1"/>
</dbReference>
<dbReference type="SFLD" id="SFLDG00358">
    <property type="entry name" value="Main_(cytGST)"/>
    <property type="match status" value="1"/>
</dbReference>
<dbReference type="InterPro" id="IPR010987">
    <property type="entry name" value="Glutathione-S-Trfase_C-like"/>
</dbReference>
<organism evidence="5 6">
    <name type="scientific">Hermetia illucens</name>
    <name type="common">Black soldier fly</name>
    <dbReference type="NCBI Taxonomy" id="343691"/>
    <lineage>
        <taxon>Eukaryota</taxon>
        <taxon>Metazoa</taxon>
        <taxon>Ecdysozoa</taxon>
        <taxon>Arthropoda</taxon>
        <taxon>Hexapoda</taxon>
        <taxon>Insecta</taxon>
        <taxon>Pterygota</taxon>
        <taxon>Neoptera</taxon>
        <taxon>Endopterygota</taxon>
        <taxon>Diptera</taxon>
        <taxon>Brachycera</taxon>
        <taxon>Stratiomyomorpha</taxon>
        <taxon>Stratiomyidae</taxon>
        <taxon>Hermetiinae</taxon>
        <taxon>Hermetia</taxon>
    </lineage>
</organism>
<dbReference type="PROSITE" id="PS50405">
    <property type="entry name" value="GST_CTER"/>
    <property type="match status" value="1"/>
</dbReference>
<feature type="domain" description="GST N-terminal" evidence="3">
    <location>
        <begin position="1"/>
        <end position="80"/>
    </location>
</feature>
<dbReference type="InterPro" id="IPR036249">
    <property type="entry name" value="Thioredoxin-like_sf"/>
</dbReference>
<dbReference type="EMBL" id="LR899011">
    <property type="protein sequence ID" value="CAD7084918.1"/>
    <property type="molecule type" value="Genomic_DNA"/>
</dbReference>
<dbReference type="OMA" id="ESNTICR"/>
<gene>
    <name evidence="5" type="ORF">HERILL_LOCUS7790</name>
</gene>
<dbReference type="Gene3D" id="1.20.1050.10">
    <property type="match status" value="1"/>
</dbReference>
<evidence type="ECO:0000313" key="5">
    <source>
        <dbReference type="EMBL" id="CAD7084918.1"/>
    </source>
</evidence>
<name>A0A7R8UQ29_HERIL</name>
<evidence type="ECO:0000256" key="2">
    <source>
        <dbReference type="RuleBase" id="RU003494"/>
    </source>
</evidence>
<dbReference type="PANTHER" id="PTHR43969:SF9">
    <property type="entry name" value="GLUTATHIONE S TRANSFERASE D10, ISOFORM A-RELATED"/>
    <property type="match status" value="1"/>
</dbReference>
<dbReference type="SFLD" id="SFLDG01153">
    <property type="entry name" value="Main.4:_Theta-like"/>
    <property type="match status" value="1"/>
</dbReference>
<sequence>MDFYYSAGSAPCRSVLLTAKALGIELNLKSTNLMAGEHLTPEYLKMNPQHTIPTLNDHGFSLWESRAIMVYLVEKYGKTSSLYPTDVQRRAVVNQRLYFDMGTLYQRFSEYFYPQIFAKAPADPEKLKRLEEAFGFLNTFLEGSKYAAGDSLTLADLALVATVSTIELVKEFDINKYPKVAAWYKLCKETVPGYDINQAGVDEFKAKFLS</sequence>
<dbReference type="PANTHER" id="PTHR43969">
    <property type="entry name" value="GLUTATHIONE S TRANSFERASE D10, ISOFORM A-RELATED"/>
    <property type="match status" value="1"/>
</dbReference>
<dbReference type="OrthoDB" id="2309723at2759"/>
<dbReference type="SUPFAM" id="SSF47616">
    <property type="entry name" value="GST C-terminal domain-like"/>
    <property type="match status" value="1"/>
</dbReference>